<dbReference type="Proteomes" id="UP000289437">
    <property type="component" value="Unassembled WGS sequence"/>
</dbReference>
<feature type="domain" description="MacB-like periplasmic core" evidence="9">
    <location>
        <begin position="75"/>
        <end position="318"/>
    </location>
</feature>
<keyword evidence="2" id="KW-1003">Cell membrane</keyword>
<dbReference type="AlphaFoldDB" id="A0A4Q0T6X2"/>
<feature type="transmembrane region" description="Helical" evidence="7">
    <location>
        <begin position="508"/>
        <end position="528"/>
    </location>
</feature>
<feature type="domain" description="ABC3 transporter permease C-terminal" evidence="8">
    <location>
        <begin position="785"/>
        <end position="897"/>
    </location>
</feature>
<dbReference type="InterPro" id="IPR003838">
    <property type="entry name" value="ABC3_permease_C"/>
</dbReference>
<dbReference type="Pfam" id="PF12704">
    <property type="entry name" value="MacB_PCD"/>
    <property type="match status" value="2"/>
</dbReference>
<name>A0A4Q0T6X2_9BACT</name>
<feature type="domain" description="ABC3 transporter permease C-terminal" evidence="8">
    <location>
        <begin position="367"/>
        <end position="485"/>
    </location>
</feature>
<dbReference type="NCBIfam" id="TIGR03434">
    <property type="entry name" value="ADOP"/>
    <property type="match status" value="1"/>
</dbReference>
<feature type="transmembrane region" description="Helical" evidence="7">
    <location>
        <begin position="867"/>
        <end position="889"/>
    </location>
</feature>
<dbReference type="InterPro" id="IPR017800">
    <property type="entry name" value="ADOP"/>
</dbReference>
<evidence type="ECO:0000256" key="1">
    <source>
        <dbReference type="ARBA" id="ARBA00004651"/>
    </source>
</evidence>
<sequence length="904" mass="98292">MNAEVAFHLEARATDLMREHGLTEAEARRRARLEFGGIATHKDGMRHSLGLRLWDELLADIVYGARILRKSPGFTAIAVGSLALAIGANTTIFSLANEMLYTRLAVPHPEQLQLVAWSGGHNVIAHSNWGSQYPNGTGGILSESFTFPIYEQMRRDNRALEDIFAFKDMSRVNATVDGNAQPISVEFVTGNMYAQMDTRPQLGRPIEDTDDILGSAGVAVISEGFWERAYGRSPDAIGKVISLDSNPVTIIGVNASGFTGAKSVQSSPEVFLPMSLMPLLRPEVGNNGPILTSTRLWWVQMMGRLKPGASAEQARAALDVSFNAAARATVTIAKGDQIPNILLEDGSRGMNASGRSYAKPMYVLLTMVGLVLLLACANTANLLLARAAARHREMTVRLALGASRWRVLRQVITESLMLSALGGVCGLILGYLGRNTLPRLLVNAWERNDLNVPFDWRVFGFTASVTILTGLLFGLFPAWAATRANVSAGLKDTANTSTKRRKGWSGRAIVAFQLALSTLLVVASGLFLRSLVKLNSVDAGFRTDHLILFEINPPDRRYVAGKDITLHNQIEDRLATIPGVEGVVLSDIPLISESGSNSTLFPEGADANLSAHATESNTANLADVSQNYIPVMGIPMIAGRGFESRDTETSQPVSVINQALAKKFFPNVNPIGRHFLLDRHRRSKDTGPKERWIEVIGICADFHYSSLRREPPPVHFDLYRQQPVVGGMVYMVRTRMDPDAIVPSLRAAIQAIDPDLPMMNVRTQQQQIDATMQQERMFATLTSGFGILALALACVGIYGIMAYSVSQRTNEIGIRLALGARRNQVRVMVLREAGWLSLLGVVAGLAVAIALGKLVKSMLYGLQPNDPLSLAGSALLLVTVALVAGWVPAVRASRVEPMQALRHE</sequence>
<gene>
    <name evidence="10" type="ORF">GRAN_2082</name>
</gene>
<reference evidence="11" key="2">
    <citation type="submission" date="2019-02" db="EMBL/GenBank/DDBJ databases">
        <title>Granulicella sibirica sp. nov., a psychrotolerant acidobacterium isolated from an organic soil layer in forested tundra, West Siberia.</title>
        <authorList>
            <person name="Oshkin I.Y."/>
            <person name="Kulichevskaya I.S."/>
            <person name="Rijpstra W.I.C."/>
            <person name="Sinninghe Damste J.S."/>
            <person name="Rakitin A.L."/>
            <person name="Ravin N.V."/>
            <person name="Dedysh S.N."/>
        </authorList>
    </citation>
    <scope>NUCLEOTIDE SEQUENCE [LARGE SCALE GENOMIC DNA]</scope>
    <source>
        <strain evidence="11">AF10</strain>
    </source>
</reference>
<comment type="subcellular location">
    <subcellularLocation>
        <location evidence="1">Cell membrane</location>
        <topology evidence="1">Multi-pass membrane protein</topology>
    </subcellularLocation>
</comment>
<dbReference type="EMBL" id="RDSM01000001">
    <property type="protein sequence ID" value="RXH58772.1"/>
    <property type="molecule type" value="Genomic_DNA"/>
</dbReference>
<feature type="transmembrane region" description="Helical" evidence="7">
    <location>
        <begin position="411"/>
        <end position="432"/>
    </location>
</feature>
<dbReference type="NCBIfam" id="NF038403">
    <property type="entry name" value="perm_prefix_1"/>
    <property type="match status" value="1"/>
</dbReference>
<keyword evidence="11" id="KW-1185">Reference proteome</keyword>
<comment type="caution">
    <text evidence="10">The sequence shown here is derived from an EMBL/GenBank/DDBJ whole genome shotgun (WGS) entry which is preliminary data.</text>
</comment>
<evidence type="ECO:0000259" key="9">
    <source>
        <dbReference type="Pfam" id="PF12704"/>
    </source>
</evidence>
<evidence type="ECO:0000313" key="11">
    <source>
        <dbReference type="Proteomes" id="UP000289437"/>
    </source>
</evidence>
<evidence type="ECO:0000256" key="3">
    <source>
        <dbReference type="ARBA" id="ARBA00022692"/>
    </source>
</evidence>
<feature type="transmembrane region" description="Helical" evidence="7">
    <location>
        <begin position="458"/>
        <end position="481"/>
    </location>
</feature>
<protein>
    <recommendedName>
        <fullName evidence="12">Permease</fullName>
    </recommendedName>
</protein>
<accession>A0A4Q0T6X2</accession>
<keyword evidence="5 7" id="KW-0472">Membrane</keyword>
<evidence type="ECO:0000313" key="10">
    <source>
        <dbReference type="EMBL" id="RXH58772.1"/>
    </source>
</evidence>
<comment type="similarity">
    <text evidence="6">Belongs to the ABC-4 integral membrane protein family.</text>
</comment>
<reference evidence="10 11" key="1">
    <citation type="submission" date="2018-11" db="EMBL/GenBank/DDBJ databases">
        <authorList>
            <person name="Mardanov A.V."/>
            <person name="Ravin N.V."/>
            <person name="Dedysh S.N."/>
        </authorList>
    </citation>
    <scope>NUCLEOTIDE SEQUENCE [LARGE SCALE GENOMIC DNA]</scope>
    <source>
        <strain evidence="10 11">AF10</strain>
    </source>
</reference>
<feature type="transmembrane region" description="Helical" evidence="7">
    <location>
        <begin position="777"/>
        <end position="800"/>
    </location>
</feature>
<dbReference type="GO" id="GO:0022857">
    <property type="term" value="F:transmembrane transporter activity"/>
    <property type="evidence" value="ECO:0007669"/>
    <property type="project" value="TreeGrafter"/>
</dbReference>
<evidence type="ECO:0008006" key="12">
    <source>
        <dbReference type="Google" id="ProtNLM"/>
    </source>
</evidence>
<dbReference type="InterPro" id="IPR025857">
    <property type="entry name" value="MacB_PCD"/>
</dbReference>
<organism evidence="10 11">
    <name type="scientific">Granulicella sibirica</name>
    <dbReference type="NCBI Taxonomy" id="2479048"/>
    <lineage>
        <taxon>Bacteria</taxon>
        <taxon>Pseudomonadati</taxon>
        <taxon>Acidobacteriota</taxon>
        <taxon>Terriglobia</taxon>
        <taxon>Terriglobales</taxon>
        <taxon>Acidobacteriaceae</taxon>
        <taxon>Granulicella</taxon>
    </lineage>
</organism>
<keyword evidence="3 7" id="KW-0812">Transmembrane</keyword>
<dbReference type="GO" id="GO:0005886">
    <property type="term" value="C:plasma membrane"/>
    <property type="evidence" value="ECO:0007669"/>
    <property type="project" value="UniProtKB-SubCell"/>
</dbReference>
<evidence type="ECO:0000256" key="2">
    <source>
        <dbReference type="ARBA" id="ARBA00022475"/>
    </source>
</evidence>
<feature type="transmembrane region" description="Helical" evidence="7">
    <location>
        <begin position="361"/>
        <end position="384"/>
    </location>
</feature>
<evidence type="ECO:0000256" key="7">
    <source>
        <dbReference type="SAM" id="Phobius"/>
    </source>
</evidence>
<evidence type="ECO:0000256" key="4">
    <source>
        <dbReference type="ARBA" id="ARBA00022989"/>
    </source>
</evidence>
<dbReference type="PANTHER" id="PTHR30572:SF4">
    <property type="entry name" value="ABC TRANSPORTER PERMEASE YTRF"/>
    <property type="match status" value="1"/>
</dbReference>
<feature type="domain" description="MacB-like periplasmic core" evidence="9">
    <location>
        <begin position="601"/>
        <end position="702"/>
    </location>
</feature>
<dbReference type="Pfam" id="PF02687">
    <property type="entry name" value="FtsX"/>
    <property type="match status" value="2"/>
</dbReference>
<dbReference type="InterPro" id="IPR047928">
    <property type="entry name" value="Perm_prefix_1"/>
</dbReference>
<keyword evidence="4 7" id="KW-1133">Transmembrane helix</keyword>
<proteinExistence type="inferred from homology"/>
<evidence type="ECO:0000256" key="6">
    <source>
        <dbReference type="ARBA" id="ARBA00038076"/>
    </source>
</evidence>
<evidence type="ECO:0000259" key="8">
    <source>
        <dbReference type="Pfam" id="PF02687"/>
    </source>
</evidence>
<dbReference type="InterPro" id="IPR050250">
    <property type="entry name" value="Macrolide_Exporter_MacB"/>
</dbReference>
<evidence type="ECO:0000256" key="5">
    <source>
        <dbReference type="ARBA" id="ARBA00023136"/>
    </source>
</evidence>
<dbReference type="PANTHER" id="PTHR30572">
    <property type="entry name" value="MEMBRANE COMPONENT OF TRANSPORTER-RELATED"/>
    <property type="match status" value="1"/>
</dbReference>
<feature type="transmembrane region" description="Helical" evidence="7">
    <location>
        <begin position="833"/>
        <end position="855"/>
    </location>
</feature>